<evidence type="ECO:0000256" key="1">
    <source>
        <dbReference type="ARBA" id="ARBA00004123"/>
    </source>
</evidence>
<feature type="region of interest" description="Disordered" evidence="11">
    <location>
        <begin position="409"/>
        <end position="433"/>
    </location>
</feature>
<feature type="compositionally biased region" description="Basic and acidic residues" evidence="11">
    <location>
        <begin position="409"/>
        <end position="419"/>
    </location>
</feature>
<feature type="region of interest" description="Disordered" evidence="11">
    <location>
        <begin position="643"/>
        <end position="679"/>
    </location>
</feature>
<dbReference type="InterPro" id="IPR023270">
    <property type="entry name" value="RCMT_NCL1"/>
</dbReference>
<dbReference type="InterPro" id="IPR018314">
    <property type="entry name" value="RsmB/NOL1/NOP2-like_CS"/>
</dbReference>
<sequence length="679" mass="75274">MGRNKKRGGRGGGSGGRRQKKDEYRSDLIDKSDMKNERFFAYYKAQKIVPDDEWDLFVDTLRQHLPTTFRVAGSRETAHTLNSMVKDLHVPTLSNVTFEGQSIPPPVQIPWYPEGLAWQFNVPKKVLRKSSEFKKFHSFLVGETEVVMDMCAAPGSKTAQLLEALHADDTVTSTSMPSGLLIANDSDYKRTHLLIHQSARLPSPALMVTNMDASNYPSIKIPALVKGDASAGTPPRTEQLLFDRILCDVPCSGDGTIRKNIGIWKKWQPQDGNGLHSLQLRILQRAMKLLKSDGRIVYSTCSLNPVENEAVVASALKSNADFHLVDVSSQLPELKRQPGLTSWRPTSDREAKTIYDTYHAFLSAESGSETKLTQGHWPPQDVDELNLSRCMRFFIAVLERRSTNKTKFAHEKWKPKSNDDATMDAPPSGGGGSFKENPYTFLRPDDPILLSCIERLHLTSEFPASNVLVRNPEGDAVRSMYLTNDIVKQVVLHNEYGRIRLNAAGTKVLAKQEAGKGVDAQFRILGEGLPVVLPFTDPATILSGDLETLKILVQSYYPLCSSFSEPFKSVIEEKPAGSHIIRFPPEKSEGATLFHDVVLPVWKSNVSISLMIDKKAKSALSLRIFGADITTAGREATSAKVLKEDTATKAEEAQTSVKDQTPEDSEEATFEEAMEDVDG</sequence>
<keyword evidence="9" id="KW-0539">Nucleus</keyword>
<feature type="region of interest" description="Disordered" evidence="11">
    <location>
        <begin position="1"/>
        <end position="28"/>
    </location>
</feature>
<feature type="binding site" evidence="10">
    <location>
        <begin position="151"/>
        <end position="157"/>
    </location>
    <ligand>
        <name>S-adenosyl-L-methionine</name>
        <dbReference type="ChEBI" id="CHEBI:59789"/>
    </ligand>
</feature>
<evidence type="ECO:0000256" key="4">
    <source>
        <dbReference type="ARBA" id="ARBA00022603"/>
    </source>
</evidence>
<dbReference type="PROSITE" id="PS51686">
    <property type="entry name" value="SAM_MT_RSMB_NOP"/>
    <property type="match status" value="1"/>
</dbReference>
<dbReference type="InterPro" id="IPR029063">
    <property type="entry name" value="SAM-dependent_MTases_sf"/>
</dbReference>
<dbReference type="GO" id="GO:0030488">
    <property type="term" value="P:tRNA methylation"/>
    <property type="evidence" value="ECO:0007669"/>
    <property type="project" value="TreeGrafter"/>
</dbReference>
<dbReference type="Gene3D" id="3.40.50.150">
    <property type="entry name" value="Vaccinia Virus protein VP39"/>
    <property type="match status" value="1"/>
</dbReference>
<dbReference type="PANTHER" id="PTHR22808:SF1">
    <property type="entry name" value="RNA CYTOSINE-C(5)-METHYLTRANSFERASE NSUN2-RELATED"/>
    <property type="match status" value="1"/>
</dbReference>
<dbReference type="Proteomes" id="UP001175226">
    <property type="component" value="Unassembled WGS sequence"/>
</dbReference>
<evidence type="ECO:0000256" key="8">
    <source>
        <dbReference type="ARBA" id="ARBA00022884"/>
    </source>
</evidence>
<evidence type="ECO:0000256" key="3">
    <source>
        <dbReference type="ARBA" id="ARBA00022555"/>
    </source>
</evidence>
<dbReference type="InterPro" id="IPR023267">
    <property type="entry name" value="RCMT"/>
</dbReference>
<feature type="compositionally biased region" description="Basic and acidic residues" evidence="11">
    <location>
        <begin position="643"/>
        <end position="652"/>
    </location>
</feature>
<keyword evidence="4 10" id="KW-0489">Methyltransferase</keyword>
<keyword evidence="6 10" id="KW-0949">S-adenosyl-L-methionine</keyword>
<dbReference type="AlphaFoldDB" id="A0AA39MT57"/>
<comment type="subcellular location">
    <subcellularLocation>
        <location evidence="1">Nucleus</location>
    </subcellularLocation>
</comment>
<keyword evidence="14" id="KW-1185">Reference proteome</keyword>
<dbReference type="SUPFAM" id="SSF53335">
    <property type="entry name" value="S-adenosyl-L-methionine-dependent methyltransferases"/>
    <property type="match status" value="1"/>
</dbReference>
<dbReference type="Pfam" id="PF01189">
    <property type="entry name" value="Methyltr_RsmB-F"/>
    <property type="match status" value="1"/>
</dbReference>
<dbReference type="Pfam" id="PF25376">
    <property type="entry name" value="Pre-PUA_NSUN2"/>
    <property type="match status" value="1"/>
</dbReference>
<dbReference type="GO" id="GO:0016428">
    <property type="term" value="F:tRNA (cytidine-5-)-methyltransferase activity"/>
    <property type="evidence" value="ECO:0007669"/>
    <property type="project" value="InterPro"/>
</dbReference>
<evidence type="ECO:0000259" key="12">
    <source>
        <dbReference type="PROSITE" id="PS51686"/>
    </source>
</evidence>
<dbReference type="InterPro" id="IPR057286">
    <property type="entry name" value="PUA_NSUN2"/>
</dbReference>
<comment type="caution">
    <text evidence="13">The sequence shown here is derived from an EMBL/GenBank/DDBJ whole genome shotgun (WGS) entry which is preliminary data.</text>
</comment>
<feature type="binding site" evidence="10">
    <location>
        <position position="248"/>
    </location>
    <ligand>
        <name>S-adenosyl-L-methionine</name>
        <dbReference type="ChEBI" id="CHEBI:59789"/>
    </ligand>
</feature>
<evidence type="ECO:0000256" key="7">
    <source>
        <dbReference type="ARBA" id="ARBA00022694"/>
    </source>
</evidence>
<proteinExistence type="inferred from homology"/>
<evidence type="ECO:0000256" key="6">
    <source>
        <dbReference type="ARBA" id="ARBA00022691"/>
    </source>
</evidence>
<evidence type="ECO:0000313" key="13">
    <source>
        <dbReference type="EMBL" id="KAK0445099.1"/>
    </source>
</evidence>
<dbReference type="InterPro" id="IPR057285">
    <property type="entry name" value="Pre-PUA_NSUN2"/>
</dbReference>
<evidence type="ECO:0000256" key="5">
    <source>
        <dbReference type="ARBA" id="ARBA00022679"/>
    </source>
</evidence>
<gene>
    <name evidence="13" type="ORF">EV421DRAFT_1797542</name>
</gene>
<dbReference type="GO" id="GO:0005737">
    <property type="term" value="C:cytoplasm"/>
    <property type="evidence" value="ECO:0007669"/>
    <property type="project" value="TreeGrafter"/>
</dbReference>
<keyword evidence="8 10" id="KW-0694">RNA-binding</keyword>
<feature type="domain" description="SAM-dependent MTase RsmB/NOP-type" evidence="12">
    <location>
        <begin position="57"/>
        <end position="401"/>
    </location>
</feature>
<dbReference type="PRINTS" id="PR02008">
    <property type="entry name" value="RCMTFAMILY"/>
</dbReference>
<keyword evidence="5 10" id="KW-0808">Transferase</keyword>
<dbReference type="Pfam" id="PF25378">
    <property type="entry name" value="PUA_NSUN2"/>
    <property type="match status" value="1"/>
</dbReference>
<dbReference type="GO" id="GO:0000049">
    <property type="term" value="F:tRNA binding"/>
    <property type="evidence" value="ECO:0007669"/>
    <property type="project" value="UniProtKB-KW"/>
</dbReference>
<feature type="binding site" evidence="10">
    <location>
        <position position="212"/>
    </location>
    <ligand>
        <name>S-adenosyl-L-methionine</name>
        <dbReference type="ChEBI" id="CHEBI:59789"/>
    </ligand>
</feature>
<feature type="compositionally biased region" description="Acidic residues" evidence="11">
    <location>
        <begin position="662"/>
        <end position="679"/>
    </location>
</feature>
<feature type="active site" description="Nucleophile" evidence="10">
    <location>
        <position position="301"/>
    </location>
</feature>
<dbReference type="EMBL" id="JAUEPT010000017">
    <property type="protein sequence ID" value="KAK0445099.1"/>
    <property type="molecule type" value="Genomic_DNA"/>
</dbReference>
<dbReference type="PROSITE" id="PS01153">
    <property type="entry name" value="NOL1_NOP2_SUN"/>
    <property type="match status" value="1"/>
</dbReference>
<dbReference type="PANTHER" id="PTHR22808">
    <property type="entry name" value="NCL1 YEAST -RELATED NOL1/NOP2/FMU SUN DOMAIN-CONTAINING"/>
    <property type="match status" value="1"/>
</dbReference>
<protein>
    <submittedName>
        <fullName evidence="13">S-adenosyl-L-methionine-dependent methyltransferase</fullName>
    </submittedName>
</protein>
<evidence type="ECO:0000313" key="14">
    <source>
        <dbReference type="Proteomes" id="UP001175226"/>
    </source>
</evidence>
<keyword evidence="3" id="KW-0820">tRNA-binding</keyword>
<accession>A0AA39MT57</accession>
<evidence type="ECO:0000256" key="10">
    <source>
        <dbReference type="PROSITE-ProRule" id="PRU01023"/>
    </source>
</evidence>
<evidence type="ECO:0000256" key="11">
    <source>
        <dbReference type="SAM" id="MobiDB-lite"/>
    </source>
</evidence>
<evidence type="ECO:0000256" key="9">
    <source>
        <dbReference type="ARBA" id="ARBA00023242"/>
    </source>
</evidence>
<dbReference type="PRINTS" id="PR02011">
    <property type="entry name" value="RCMTNCL1"/>
</dbReference>
<dbReference type="GO" id="GO:0005634">
    <property type="term" value="C:nucleus"/>
    <property type="evidence" value="ECO:0007669"/>
    <property type="project" value="UniProtKB-SubCell"/>
</dbReference>
<dbReference type="InterPro" id="IPR001678">
    <property type="entry name" value="MeTrfase_RsmB-F_NOP2_dom"/>
</dbReference>
<dbReference type="InterPro" id="IPR049560">
    <property type="entry name" value="MeTrfase_RsmB-F_NOP2_cat"/>
</dbReference>
<keyword evidence="7" id="KW-0819">tRNA processing</keyword>
<organism evidence="13 14">
    <name type="scientific">Armillaria borealis</name>
    <dbReference type="NCBI Taxonomy" id="47425"/>
    <lineage>
        <taxon>Eukaryota</taxon>
        <taxon>Fungi</taxon>
        <taxon>Dikarya</taxon>
        <taxon>Basidiomycota</taxon>
        <taxon>Agaricomycotina</taxon>
        <taxon>Agaricomycetes</taxon>
        <taxon>Agaricomycetidae</taxon>
        <taxon>Agaricales</taxon>
        <taxon>Marasmiineae</taxon>
        <taxon>Physalacriaceae</taxon>
        <taxon>Armillaria</taxon>
    </lineage>
</organism>
<comment type="similarity">
    <text evidence="2 10">Belongs to the class I-like SAM-binding methyltransferase superfamily. RsmB/NOP family.</text>
</comment>
<evidence type="ECO:0000256" key="2">
    <source>
        <dbReference type="ARBA" id="ARBA00007494"/>
    </source>
</evidence>
<name>A0AA39MT57_9AGAR</name>
<feature type="binding site" evidence="10">
    <location>
        <position position="185"/>
    </location>
    <ligand>
        <name>S-adenosyl-L-methionine</name>
        <dbReference type="ChEBI" id="CHEBI:59789"/>
    </ligand>
</feature>
<reference evidence="13" key="1">
    <citation type="submission" date="2023-06" db="EMBL/GenBank/DDBJ databases">
        <authorList>
            <consortium name="Lawrence Berkeley National Laboratory"/>
            <person name="Ahrendt S."/>
            <person name="Sahu N."/>
            <person name="Indic B."/>
            <person name="Wong-Bajracharya J."/>
            <person name="Merenyi Z."/>
            <person name="Ke H.-M."/>
            <person name="Monk M."/>
            <person name="Kocsube S."/>
            <person name="Drula E."/>
            <person name="Lipzen A."/>
            <person name="Balint B."/>
            <person name="Henrissat B."/>
            <person name="Andreopoulos B."/>
            <person name="Martin F.M."/>
            <person name="Harder C.B."/>
            <person name="Rigling D."/>
            <person name="Ford K.L."/>
            <person name="Foster G.D."/>
            <person name="Pangilinan J."/>
            <person name="Papanicolaou A."/>
            <person name="Barry K."/>
            <person name="LaButti K."/>
            <person name="Viragh M."/>
            <person name="Koriabine M."/>
            <person name="Yan M."/>
            <person name="Riley R."/>
            <person name="Champramary S."/>
            <person name="Plett K.L."/>
            <person name="Tsai I.J."/>
            <person name="Slot J."/>
            <person name="Sipos G."/>
            <person name="Plett J."/>
            <person name="Nagy L.G."/>
            <person name="Grigoriev I.V."/>
        </authorList>
    </citation>
    <scope>NUCLEOTIDE SEQUENCE</scope>
    <source>
        <strain evidence="13">FPL87.14</strain>
    </source>
</reference>